<sequence>MLDIRKILSAPGARQTVTKTAPSPFLPHADVARTEKALGPARAGRAKNDADSTCLGGFLALDHISEDVQAVVDGTKTLTLDRWLDRLVAWAGSWQMLLFTFILVLSWAFLGIPFGNATDWQVAISDVQALACYVLDSLLMRQQLNAYDHEIGVAAILQSRSVSIRRMIGTLHASKTTAAARESNAQLLEPVHKDTYRRSRLDSTIHALCQLFGSLPSLLLFWVCIIVWLSFGPYCSWSAEWQLYINSATSALMLLVFMLLACVQEQHRCEMKVLSTRVCTLDSKLEVQLRIATRDNVPNEVAAIYPCPVSLLERAISYYADLVGTLFGVSLLILVFIAWVAIGPALQFNSNWWLVIGTYAGLIGLHDGFVLHNVRHQLDRNSRLALAKVNADDTELLAAAGVPHCEPFAVQHGDVEGGRPRGQSQQAYSRINIMLSSHLVRLMSHPLLVVAGIVFIAGSVAAATALHWSLTGQLLCNVPPSVVETFIMMALITRETADAKAEKELYNEFAGSRDLLLTWVLTQRDGSDVDSRSGPIISALE</sequence>
<accession>A0A0N1NWX3</accession>
<dbReference type="InterPro" id="IPR007251">
    <property type="entry name" value="Iron_permease_Fet4"/>
</dbReference>
<dbReference type="STRING" id="1664694.A0A0N1NWX3"/>
<dbReference type="VEuPathDB" id="FungiDB:AB675_7364"/>
<dbReference type="AlphaFoldDB" id="A0A0N1NWX3"/>
<reference evidence="2 3" key="1">
    <citation type="submission" date="2015-06" db="EMBL/GenBank/DDBJ databases">
        <title>Draft genome of the ant-associated black yeast Phialophora attae CBS 131958.</title>
        <authorList>
            <person name="Moreno L.F."/>
            <person name="Stielow B.J."/>
            <person name="de Hoog S."/>
            <person name="Vicente V.A."/>
            <person name="Weiss V.A."/>
            <person name="de Vries M."/>
            <person name="Cruz L.M."/>
            <person name="Souza E.M."/>
        </authorList>
    </citation>
    <scope>NUCLEOTIDE SEQUENCE [LARGE SCALE GENOMIC DNA]</scope>
    <source>
        <strain evidence="2 3">CBS 131958</strain>
    </source>
</reference>
<dbReference type="EMBL" id="LFJN01000032">
    <property type="protein sequence ID" value="KPI36354.1"/>
    <property type="molecule type" value="Genomic_DNA"/>
</dbReference>
<evidence type="ECO:0000313" key="2">
    <source>
        <dbReference type="EMBL" id="KPI36354.1"/>
    </source>
</evidence>
<proteinExistence type="predicted"/>
<feature type="transmembrane region" description="Helical" evidence="1">
    <location>
        <begin position="243"/>
        <end position="263"/>
    </location>
</feature>
<comment type="caution">
    <text evidence="2">The sequence shown here is derived from an EMBL/GenBank/DDBJ whole genome shotgun (WGS) entry which is preliminary data.</text>
</comment>
<dbReference type="GO" id="GO:0055085">
    <property type="term" value="P:transmembrane transport"/>
    <property type="evidence" value="ECO:0007669"/>
    <property type="project" value="InterPro"/>
</dbReference>
<dbReference type="Proteomes" id="UP000038010">
    <property type="component" value="Unassembled WGS sequence"/>
</dbReference>
<keyword evidence="1" id="KW-1133">Transmembrane helix</keyword>
<dbReference type="OrthoDB" id="2224262at2759"/>
<gene>
    <name evidence="2" type="ORF">AB675_7364</name>
</gene>
<organism evidence="2 3">
    <name type="scientific">Cyphellophora attinorum</name>
    <dbReference type="NCBI Taxonomy" id="1664694"/>
    <lineage>
        <taxon>Eukaryota</taxon>
        <taxon>Fungi</taxon>
        <taxon>Dikarya</taxon>
        <taxon>Ascomycota</taxon>
        <taxon>Pezizomycotina</taxon>
        <taxon>Eurotiomycetes</taxon>
        <taxon>Chaetothyriomycetidae</taxon>
        <taxon>Chaetothyriales</taxon>
        <taxon>Cyphellophoraceae</taxon>
        <taxon>Cyphellophora</taxon>
    </lineage>
</organism>
<feature type="transmembrane region" description="Helical" evidence="1">
    <location>
        <begin position="447"/>
        <end position="470"/>
    </location>
</feature>
<feature type="transmembrane region" description="Helical" evidence="1">
    <location>
        <begin position="352"/>
        <end position="374"/>
    </location>
</feature>
<name>A0A0N1NWX3_9EURO</name>
<evidence type="ECO:0000256" key="1">
    <source>
        <dbReference type="SAM" id="Phobius"/>
    </source>
</evidence>
<evidence type="ECO:0000313" key="3">
    <source>
        <dbReference type="Proteomes" id="UP000038010"/>
    </source>
</evidence>
<dbReference type="GeneID" id="28739606"/>
<dbReference type="Pfam" id="PF04120">
    <property type="entry name" value="Iron_permease"/>
    <property type="match status" value="2"/>
</dbReference>
<protein>
    <submittedName>
        <fullName evidence="2">Low-affinity iron/zinc ion transport protein fet4</fullName>
    </submittedName>
</protein>
<keyword evidence="1" id="KW-0812">Transmembrane</keyword>
<keyword evidence="1" id="KW-0472">Membrane</keyword>
<dbReference type="RefSeq" id="XP_017996317.1">
    <property type="nucleotide sequence ID" value="XM_018147726.1"/>
</dbReference>
<feature type="transmembrane region" description="Helical" evidence="1">
    <location>
        <begin position="87"/>
        <end position="110"/>
    </location>
</feature>
<feature type="transmembrane region" description="Helical" evidence="1">
    <location>
        <begin position="207"/>
        <end position="231"/>
    </location>
</feature>
<feature type="transmembrane region" description="Helical" evidence="1">
    <location>
        <begin position="322"/>
        <end position="346"/>
    </location>
</feature>
<keyword evidence="3" id="KW-1185">Reference proteome</keyword>